<dbReference type="OrthoDB" id="137733at2759"/>
<protein>
    <submittedName>
        <fullName evidence="1">Uncharacterized protein</fullName>
    </submittedName>
</protein>
<proteinExistence type="predicted"/>
<name>A0A225W9F1_9STRA</name>
<evidence type="ECO:0000313" key="1">
    <source>
        <dbReference type="EMBL" id="OWZ14024.1"/>
    </source>
</evidence>
<organism evidence="1 2">
    <name type="scientific">Phytophthora megakarya</name>
    <dbReference type="NCBI Taxonomy" id="4795"/>
    <lineage>
        <taxon>Eukaryota</taxon>
        <taxon>Sar</taxon>
        <taxon>Stramenopiles</taxon>
        <taxon>Oomycota</taxon>
        <taxon>Peronosporomycetes</taxon>
        <taxon>Peronosporales</taxon>
        <taxon>Peronosporaceae</taxon>
        <taxon>Phytophthora</taxon>
    </lineage>
</organism>
<dbReference type="EMBL" id="NBNE01001435">
    <property type="protein sequence ID" value="OWZ14024.1"/>
    <property type="molecule type" value="Genomic_DNA"/>
</dbReference>
<dbReference type="Proteomes" id="UP000198211">
    <property type="component" value="Unassembled WGS sequence"/>
</dbReference>
<reference evidence="2" key="1">
    <citation type="submission" date="2017-03" db="EMBL/GenBank/DDBJ databases">
        <title>Phytopthora megakarya and P. palmivora, two closely related causual agents of cacao black pod achieved similar genome size and gene model numbers by different mechanisms.</title>
        <authorList>
            <person name="Ali S."/>
            <person name="Shao J."/>
            <person name="Larry D.J."/>
            <person name="Kronmiller B."/>
            <person name="Shen D."/>
            <person name="Strem M.D."/>
            <person name="Melnick R.L."/>
            <person name="Guiltinan M.J."/>
            <person name="Tyler B.M."/>
            <person name="Meinhardt L.W."/>
            <person name="Bailey B.A."/>
        </authorList>
    </citation>
    <scope>NUCLEOTIDE SEQUENCE [LARGE SCALE GENOMIC DNA]</scope>
    <source>
        <strain evidence="2">zdho120</strain>
    </source>
</reference>
<sequence length="108" mass="12691">MQVLKRVTLSRCILPNRKLAHLWHGPFRLDEIHDDFRVKLKIPGAGYRVTPWVHISRLKPRALFPKRPISEIQVSEEDDIDAALLHQDIWEPDSEQDEYEVEGNSDLR</sequence>
<dbReference type="AlphaFoldDB" id="A0A225W9F1"/>
<gene>
    <name evidence="1" type="ORF">PHMEG_00012552</name>
</gene>
<keyword evidence="2" id="KW-1185">Reference proteome</keyword>
<evidence type="ECO:0000313" key="2">
    <source>
        <dbReference type="Proteomes" id="UP000198211"/>
    </source>
</evidence>
<comment type="caution">
    <text evidence="1">The sequence shown here is derived from an EMBL/GenBank/DDBJ whole genome shotgun (WGS) entry which is preliminary data.</text>
</comment>
<accession>A0A225W9F1</accession>